<accession>A0ACD0NTB1</accession>
<evidence type="ECO:0000313" key="2">
    <source>
        <dbReference type="Proteomes" id="UP000245626"/>
    </source>
</evidence>
<dbReference type="EMBL" id="KZ820114">
    <property type="protein sequence ID" value="PWN48984.1"/>
    <property type="molecule type" value="Genomic_DNA"/>
</dbReference>
<reference evidence="1 2" key="1">
    <citation type="journal article" date="2018" name="Mol. Biol. Evol.">
        <title>Broad Genomic Sampling Reveals a Smut Pathogenic Ancestry of the Fungal Clade Ustilaginomycotina.</title>
        <authorList>
            <person name="Kijpornyongpan T."/>
            <person name="Mondo S.J."/>
            <person name="Barry K."/>
            <person name="Sandor L."/>
            <person name="Lee J."/>
            <person name="Lipzen A."/>
            <person name="Pangilinan J."/>
            <person name="LaButti K."/>
            <person name="Hainaut M."/>
            <person name="Henrissat B."/>
            <person name="Grigoriev I.V."/>
            <person name="Spatafora J.W."/>
            <person name="Aime M.C."/>
        </authorList>
    </citation>
    <scope>NUCLEOTIDE SEQUENCE [LARGE SCALE GENOMIC DNA]</scope>
    <source>
        <strain evidence="1 2">SA 807</strain>
    </source>
</reference>
<organism evidence="1 2">
    <name type="scientific">Violaceomyces palustris</name>
    <dbReference type="NCBI Taxonomy" id="1673888"/>
    <lineage>
        <taxon>Eukaryota</taxon>
        <taxon>Fungi</taxon>
        <taxon>Dikarya</taxon>
        <taxon>Basidiomycota</taxon>
        <taxon>Ustilaginomycotina</taxon>
        <taxon>Ustilaginomycetes</taxon>
        <taxon>Violaceomycetales</taxon>
        <taxon>Violaceomycetaceae</taxon>
        <taxon>Violaceomyces</taxon>
    </lineage>
</organism>
<evidence type="ECO:0000313" key="1">
    <source>
        <dbReference type="EMBL" id="PWN48984.1"/>
    </source>
</evidence>
<keyword evidence="2" id="KW-1185">Reference proteome</keyword>
<sequence length="1077" mass="116919">MAFQTGGYAGGIYREAPDHRLQPQPTMMHQPVYGVPQLEPVRYAMDAPCAMPIQNEEYTSTGFWQPPHAPRLTAAAARASSAAGNYLYQGHDFQGQGYQQLHAPWHPSGYHYQGMPPQIRGHRQIEHQIMLHHQLSKLQAPPPPHHHQHHHLAHYDSCLPAQPSYQGYGQQGLVAHGHQASWGAQAPPDTSLQRLIPPIPPQQSQDAIASAIRRAEANRAAQEWQEASEQGAWSGSAHESTAFHGEEGFHSSVVAYDRDGSLNPPSGGAHGRLGGHMHQQQNSLLWADEQDFSRGQPGQWASGYGQWNREGGNERRGSLQPILRSAWGQAAHQAPPLNGHPMFPHASNHGHQQVERQRQEKDWNSRPAVQSGMMQQHSGPESWSAASHVDATSSRGDKVSNTLEKHEEYPEVSQAPPPSAEVAPSSDKGPAPPSPDTLDKSSVPIAAFGAQIIWNACAAFFEPELLRHAVSIDGSNCASSPSTSSSPLIGTPSGSPWSSMFVDKTAAPDWADLRSPVATERNVHQRNRSVDVSFGPVGLGNLPRLGARPSMVSRHRLTLSTHNISLGLGETGGNSSNGSITSTSEPGTPSSSRGVSPSAEGANAPRGRLSDRTGHDLVKGLGLNGADLHHLRSDENHPAPSRSSRSTSVNGSKASDKSRENILSVLRLVSPTWRWSNNEDKLESLDYFGTVFREEEKPRLWQTTAKPENTTRGTKSPREGGSVGVSTHASEPSPAFRRFAHQVLAQTLLSPTAYLLAVMYALRLPNLALLPDGSMDPEAIELFAQPPSAAPFKLFTLGMMIANKHLDDNTFLNKTWNEVTGIPLIELNQIESYFLRKCSYEVTVPNESWIAFLQRVKTREEEKLATLSAARRARSLAVTSPAFSKRDDSYRSLQNGAQLLASGIEDCTKRLLLILDEALTAVGVEARFDLNEPIISSPPASAGVIARRSVDNGVKKEVGRMGMQRPTDLLPAQHQQCGSAPALLSDYSTYDDLFDDEHSPFRPTPVTKPCVETCLSRSQSDYAGGPAKVSFGKESQGRLIGTTLSAPLVPSALLQGGRALVHGNTFAPLATSAWSYH</sequence>
<name>A0ACD0NTB1_9BASI</name>
<dbReference type="Proteomes" id="UP000245626">
    <property type="component" value="Unassembled WGS sequence"/>
</dbReference>
<protein>
    <submittedName>
        <fullName evidence="1">Uncharacterized protein</fullName>
    </submittedName>
</protein>
<proteinExistence type="predicted"/>
<gene>
    <name evidence="1" type="ORF">IE53DRAFT_168872</name>
</gene>